<feature type="transmembrane region" description="Helical" evidence="1">
    <location>
        <begin position="69"/>
        <end position="89"/>
    </location>
</feature>
<proteinExistence type="predicted"/>
<sequence length="204" mass="21248">MSDTSPPKTRPGSVTLAVWLQILLALFLLAQTALSFVYGPDAADAAEDALEAQGVAMSDLPQGTSFESGPGALVFNIVLAALLVVLALLNGAGKRPARVLTWVLQPIILVCTLAGMLSTLFLSQFLSYAFENSGDETLEALDVDAIVDAVTGAYPSWTAVVSYGALALGILGSLLVIVLLAVPSANAYFRKEEPEKFIPGAPPA</sequence>
<name>A0A2T0UG75_9ACTN</name>
<dbReference type="RefSeq" id="WP_106365719.1">
    <property type="nucleotide sequence ID" value="NZ_PVTJ01000008.1"/>
</dbReference>
<protein>
    <submittedName>
        <fullName evidence="2">Uncharacterized protein</fullName>
    </submittedName>
</protein>
<feature type="transmembrane region" description="Helical" evidence="1">
    <location>
        <begin position="160"/>
        <end position="182"/>
    </location>
</feature>
<feature type="transmembrane region" description="Helical" evidence="1">
    <location>
        <begin position="101"/>
        <end position="122"/>
    </location>
</feature>
<dbReference type="OrthoDB" id="5188995at2"/>
<dbReference type="Proteomes" id="UP000238176">
    <property type="component" value="Unassembled WGS sequence"/>
</dbReference>
<evidence type="ECO:0000313" key="3">
    <source>
        <dbReference type="Proteomes" id="UP000238176"/>
    </source>
</evidence>
<organism evidence="2 3">
    <name type="scientific">Glycomyces artemisiae</name>
    <dbReference type="NCBI Taxonomy" id="1076443"/>
    <lineage>
        <taxon>Bacteria</taxon>
        <taxon>Bacillati</taxon>
        <taxon>Actinomycetota</taxon>
        <taxon>Actinomycetes</taxon>
        <taxon>Glycomycetales</taxon>
        <taxon>Glycomycetaceae</taxon>
        <taxon>Glycomyces</taxon>
    </lineage>
</organism>
<keyword evidence="1" id="KW-1133">Transmembrane helix</keyword>
<evidence type="ECO:0000313" key="2">
    <source>
        <dbReference type="EMBL" id="PRY56950.1"/>
    </source>
</evidence>
<reference evidence="2 3" key="1">
    <citation type="submission" date="2018-03" db="EMBL/GenBank/DDBJ databases">
        <title>Genomic Encyclopedia of Type Strains, Phase III (KMG-III): the genomes of soil and plant-associated and newly described type strains.</title>
        <authorList>
            <person name="Whitman W."/>
        </authorList>
    </citation>
    <scope>NUCLEOTIDE SEQUENCE [LARGE SCALE GENOMIC DNA]</scope>
    <source>
        <strain evidence="2 3">CGMCC 4.7067</strain>
    </source>
</reference>
<comment type="caution">
    <text evidence="2">The sequence shown here is derived from an EMBL/GenBank/DDBJ whole genome shotgun (WGS) entry which is preliminary data.</text>
</comment>
<dbReference type="EMBL" id="PVTJ01000008">
    <property type="protein sequence ID" value="PRY56950.1"/>
    <property type="molecule type" value="Genomic_DNA"/>
</dbReference>
<evidence type="ECO:0000256" key="1">
    <source>
        <dbReference type="SAM" id="Phobius"/>
    </source>
</evidence>
<dbReference type="AlphaFoldDB" id="A0A2T0UG75"/>
<keyword evidence="1" id="KW-0472">Membrane</keyword>
<accession>A0A2T0UG75</accession>
<gene>
    <name evidence="2" type="ORF">B0I28_108261</name>
</gene>
<keyword evidence="1" id="KW-0812">Transmembrane</keyword>
<keyword evidence="3" id="KW-1185">Reference proteome</keyword>